<evidence type="ECO:0000259" key="1">
    <source>
        <dbReference type="Pfam" id="PF00078"/>
    </source>
</evidence>
<gene>
    <name evidence="2" type="primary">LOC107824812</name>
</gene>
<dbReference type="OrthoDB" id="1245115at2759"/>
<dbReference type="RefSeq" id="XP_016507106.1">
    <property type="nucleotide sequence ID" value="XM_016651620.1"/>
</dbReference>
<proteinExistence type="predicted"/>
<evidence type="ECO:0000313" key="2">
    <source>
        <dbReference type="RefSeq" id="XP_016507106.1"/>
    </source>
</evidence>
<dbReference type="AlphaFoldDB" id="A0A1S4D141"/>
<dbReference type="PaxDb" id="4097-A0A1S4D141"/>
<sequence length="167" mass="18855">MSVSVSDNQFGFMPGHSTTEAIHIVRRLVEQYKYRKKDMHMVFIDLEKTYDKVPKEVLWRCLEAKSVAVPYIMAIQDMYDGANTRVMTVGGDSEHFSVIMGLHQGSALNIMENEDNEGVDLAAREAAQQEAAQRIADETVELNGGRRFNLNRPLVEDHFENAAPRPG</sequence>
<dbReference type="STRING" id="4097.A0A1S4D141"/>
<accession>A0A1S4D141</accession>
<dbReference type="PANTHER" id="PTHR19446">
    <property type="entry name" value="REVERSE TRANSCRIPTASES"/>
    <property type="match status" value="1"/>
</dbReference>
<feature type="domain" description="Reverse transcriptase" evidence="1">
    <location>
        <begin position="5"/>
        <end position="107"/>
    </location>
</feature>
<organism evidence="2">
    <name type="scientific">Nicotiana tabacum</name>
    <name type="common">Common tobacco</name>
    <dbReference type="NCBI Taxonomy" id="4097"/>
    <lineage>
        <taxon>Eukaryota</taxon>
        <taxon>Viridiplantae</taxon>
        <taxon>Streptophyta</taxon>
        <taxon>Embryophyta</taxon>
        <taxon>Tracheophyta</taxon>
        <taxon>Spermatophyta</taxon>
        <taxon>Magnoliopsida</taxon>
        <taxon>eudicotyledons</taxon>
        <taxon>Gunneridae</taxon>
        <taxon>Pentapetalae</taxon>
        <taxon>asterids</taxon>
        <taxon>lamiids</taxon>
        <taxon>Solanales</taxon>
        <taxon>Solanaceae</taxon>
        <taxon>Nicotianoideae</taxon>
        <taxon>Nicotianeae</taxon>
        <taxon>Nicotiana</taxon>
    </lineage>
</organism>
<name>A0A1S4D141_TOBAC</name>
<dbReference type="Pfam" id="PF00078">
    <property type="entry name" value="RVT_1"/>
    <property type="match status" value="1"/>
</dbReference>
<dbReference type="KEGG" id="nta:107824812"/>
<protein>
    <recommendedName>
        <fullName evidence="1">Reverse transcriptase domain-containing protein</fullName>
    </recommendedName>
</protein>
<dbReference type="InterPro" id="IPR000477">
    <property type="entry name" value="RT_dom"/>
</dbReference>
<reference evidence="2" key="1">
    <citation type="submission" date="2025-08" db="UniProtKB">
        <authorList>
            <consortium name="RefSeq"/>
        </authorList>
    </citation>
    <scope>IDENTIFICATION</scope>
</reference>